<evidence type="ECO:0000313" key="1">
    <source>
        <dbReference type="EMBL" id="CAI2370399.1"/>
    </source>
</evidence>
<dbReference type="Proteomes" id="UP001295684">
    <property type="component" value="Unassembled WGS sequence"/>
</dbReference>
<dbReference type="EMBL" id="CAMPGE010011574">
    <property type="protein sequence ID" value="CAI2370399.1"/>
    <property type="molecule type" value="Genomic_DNA"/>
</dbReference>
<accession>A0AAD1USD6</accession>
<comment type="caution">
    <text evidence="1">The sequence shown here is derived from an EMBL/GenBank/DDBJ whole genome shotgun (WGS) entry which is preliminary data.</text>
</comment>
<evidence type="ECO:0000313" key="2">
    <source>
        <dbReference type="Proteomes" id="UP001295684"/>
    </source>
</evidence>
<dbReference type="SUPFAM" id="SSF47954">
    <property type="entry name" value="Cyclin-like"/>
    <property type="match status" value="1"/>
</dbReference>
<gene>
    <name evidence="1" type="ORF">ECRASSUSDP1_LOCUS11711</name>
</gene>
<keyword evidence="2" id="KW-1185">Reference proteome</keyword>
<proteinExistence type="predicted"/>
<dbReference type="Gene3D" id="1.10.472.10">
    <property type="entry name" value="Cyclin-like"/>
    <property type="match status" value="2"/>
</dbReference>
<dbReference type="AlphaFoldDB" id="A0AAD1USD6"/>
<dbReference type="InterPro" id="IPR036915">
    <property type="entry name" value="Cyclin-like_sf"/>
</dbReference>
<evidence type="ECO:0008006" key="3">
    <source>
        <dbReference type="Google" id="ProtNLM"/>
    </source>
</evidence>
<name>A0AAD1USD6_EUPCR</name>
<protein>
    <recommendedName>
        <fullName evidence="3">Cyclin-like domain-containing protein</fullName>
    </recommendedName>
</protein>
<sequence>MAQFLTTDLTNKDNHHESLGLAGGIAKDSSAVFKRSSSKICKRNMIISKEISINLSQFSGKSIGSQFSCSTQDESSHTSLLLHRLGLADSYQIQNLNEKEIEIFDLINTGVKEQLNFSLSTIHLAFTLYLQFSEEVECSPIPTAVSCLLCAAKFNECMYDIPSIEELLKCVSKKEEIDQKVIQKQEILVLVKNDWNLLQPTLWKSCEHLLSKQDLTKYSKLLEDDIHNARVYAVPKGSHPFQNIYNKGSNPAQIWYTKSGDKPGLRRKRAKKKHSKSLFHVMKNFNDLDGYFKPSHNILEVPKKLKKRKGVPKQTNKLKMSRIVKISNGLSDILRVYEAKDLEENICNTSCTNSSYLNGSVSSVSEQSKGGIQNHSLVHAKRGYSIDLPLAVEEEDLAALNSKL</sequence>
<reference evidence="1" key="1">
    <citation type="submission" date="2023-07" db="EMBL/GenBank/DDBJ databases">
        <authorList>
            <consortium name="AG Swart"/>
            <person name="Singh M."/>
            <person name="Singh A."/>
            <person name="Seah K."/>
            <person name="Emmerich C."/>
        </authorList>
    </citation>
    <scope>NUCLEOTIDE SEQUENCE</scope>
    <source>
        <strain evidence="1">DP1</strain>
    </source>
</reference>
<organism evidence="1 2">
    <name type="scientific">Euplotes crassus</name>
    <dbReference type="NCBI Taxonomy" id="5936"/>
    <lineage>
        <taxon>Eukaryota</taxon>
        <taxon>Sar</taxon>
        <taxon>Alveolata</taxon>
        <taxon>Ciliophora</taxon>
        <taxon>Intramacronucleata</taxon>
        <taxon>Spirotrichea</taxon>
        <taxon>Hypotrichia</taxon>
        <taxon>Euplotida</taxon>
        <taxon>Euplotidae</taxon>
        <taxon>Moneuplotes</taxon>
    </lineage>
</organism>